<dbReference type="AlphaFoldDB" id="S4PJS8"/>
<proteinExistence type="predicted"/>
<evidence type="ECO:0000313" key="1">
    <source>
        <dbReference type="EMBL" id="JAA90063.1"/>
    </source>
</evidence>
<feature type="non-terminal residue" evidence="1">
    <location>
        <position position="1"/>
    </location>
</feature>
<organism evidence="1">
    <name type="scientific">Pararge aegeria</name>
    <name type="common">speckled wood butterfly</name>
    <dbReference type="NCBI Taxonomy" id="116150"/>
    <lineage>
        <taxon>Eukaryota</taxon>
        <taxon>Metazoa</taxon>
        <taxon>Ecdysozoa</taxon>
        <taxon>Arthropoda</taxon>
        <taxon>Hexapoda</taxon>
        <taxon>Insecta</taxon>
        <taxon>Pterygota</taxon>
        <taxon>Neoptera</taxon>
        <taxon>Endopterygota</taxon>
        <taxon>Lepidoptera</taxon>
        <taxon>Glossata</taxon>
        <taxon>Ditrysia</taxon>
        <taxon>Papilionoidea</taxon>
        <taxon>Nymphalidae</taxon>
        <taxon>Satyrinae</taxon>
        <taxon>Satyrini</taxon>
        <taxon>Parargina</taxon>
        <taxon>Pararge</taxon>
    </lineage>
</organism>
<protein>
    <submittedName>
        <fullName evidence="1">Uncharacterized protein</fullName>
    </submittedName>
</protein>
<feature type="non-terminal residue" evidence="1">
    <location>
        <position position="78"/>
    </location>
</feature>
<accession>S4PJS8</accession>
<reference evidence="1" key="2">
    <citation type="submission" date="2013-05" db="EMBL/GenBank/DDBJ databases">
        <authorList>
            <person name="Carter J.-M."/>
            <person name="Baker S.C."/>
            <person name="Pink R."/>
            <person name="Carter D.R.F."/>
            <person name="Collins A."/>
            <person name="Tomlin J."/>
            <person name="Gibbs M."/>
            <person name="Breuker C.J."/>
        </authorList>
    </citation>
    <scope>NUCLEOTIDE SEQUENCE</scope>
    <source>
        <tissue evidence="1">Ovary</tissue>
    </source>
</reference>
<sequence length="78" mass="8709">PLPKPCARLAPRAARPRTPPMLAAYPRFVPQTYPQFTSQPNIPCDHNLRLATSISNSTFMPQLGPDYHSRVPRMQAPA</sequence>
<name>S4PJS8_9NEOP</name>
<dbReference type="EMBL" id="GAIX01002497">
    <property type="protein sequence ID" value="JAA90063.1"/>
    <property type="molecule type" value="Transcribed_RNA"/>
</dbReference>
<reference evidence="1" key="1">
    <citation type="journal article" date="2013" name="BMC Genomics">
        <title>Unscrambling butterfly oogenesis.</title>
        <authorList>
            <person name="Carter J.M."/>
            <person name="Baker S.C."/>
            <person name="Pink R."/>
            <person name="Carter D.R."/>
            <person name="Collins A."/>
            <person name="Tomlin J."/>
            <person name="Gibbs M."/>
            <person name="Breuker C.J."/>
        </authorList>
    </citation>
    <scope>NUCLEOTIDE SEQUENCE</scope>
    <source>
        <tissue evidence="1">Ovary</tissue>
    </source>
</reference>